<proteinExistence type="predicted"/>
<keyword evidence="3" id="KW-1185">Reference proteome</keyword>
<evidence type="ECO:0008006" key="4">
    <source>
        <dbReference type="Google" id="ProtNLM"/>
    </source>
</evidence>
<evidence type="ECO:0000256" key="1">
    <source>
        <dbReference type="SAM" id="MobiDB-lite"/>
    </source>
</evidence>
<evidence type="ECO:0000313" key="3">
    <source>
        <dbReference type="Proteomes" id="UP001482520"/>
    </source>
</evidence>
<accession>A0ABV1P3C0</accession>
<dbReference type="EMBL" id="JBEGDP010000033">
    <property type="protein sequence ID" value="MEQ7849257.1"/>
    <property type="molecule type" value="Genomic_DNA"/>
</dbReference>
<organism evidence="2 3">
    <name type="scientific">Nocardioides kribbensis</name>
    <dbReference type="NCBI Taxonomy" id="305517"/>
    <lineage>
        <taxon>Bacteria</taxon>
        <taxon>Bacillati</taxon>
        <taxon>Actinomycetota</taxon>
        <taxon>Actinomycetes</taxon>
        <taxon>Propionibacteriales</taxon>
        <taxon>Nocardioidaceae</taxon>
        <taxon>Nocardioides</taxon>
    </lineage>
</organism>
<sequence length="260" mass="26479">MRLLAITPIVVDDAELARRQARYDALAPAGVTVVLEHLDPGSSGSSGGGPTGEPDGQTPRLPRALDTADDVRASERALHARYAAVDPTGWDAYLPDCVLDPLADLAEADGEGAEGEGLAGLARPVLGLGRLTAAFVTGQGARLGAVARNAPIAAELDRRLGQYAAATVAPTAVLDLSVDDIADDATWAAAVERAVEDLDCDFVLNACSAVDVAEQARAPYVLDPTATALALLGLRARVTGRLDDAGPAANAGTAATGALR</sequence>
<evidence type="ECO:0000313" key="2">
    <source>
        <dbReference type="EMBL" id="MEQ7849257.1"/>
    </source>
</evidence>
<name>A0ABV1P3C0_9ACTN</name>
<comment type="caution">
    <text evidence="2">The sequence shown here is derived from an EMBL/GenBank/DDBJ whole genome shotgun (WGS) entry which is preliminary data.</text>
</comment>
<gene>
    <name evidence="2" type="ORF">V6R90_18425</name>
</gene>
<protein>
    <recommendedName>
        <fullName evidence="4">Hydantoin racemase</fullName>
    </recommendedName>
</protein>
<dbReference type="RefSeq" id="WP_349805548.1">
    <property type="nucleotide sequence ID" value="NZ_JBEGDP010000033.1"/>
</dbReference>
<feature type="region of interest" description="Disordered" evidence="1">
    <location>
        <begin position="37"/>
        <end position="63"/>
    </location>
</feature>
<dbReference type="Proteomes" id="UP001482520">
    <property type="component" value="Unassembled WGS sequence"/>
</dbReference>
<reference evidence="2 3" key="1">
    <citation type="submission" date="2024-02" db="EMBL/GenBank/DDBJ databases">
        <title>Full genome sequence of Nocardioides kribbensis.</title>
        <authorList>
            <person name="Poletto B.L."/>
            <person name="Silva G."/>
            <person name="Galante D."/>
            <person name="Campos K.R."/>
            <person name="Santos M.B.N."/>
            <person name="Sacchi C.T."/>
        </authorList>
    </citation>
    <scope>NUCLEOTIDE SEQUENCE [LARGE SCALE GENOMIC DNA]</scope>
    <source>
        <strain evidence="2 3">O4R</strain>
    </source>
</reference>